<keyword evidence="2" id="KW-0418">Kinase</keyword>
<comment type="caution">
    <text evidence="2">The sequence shown here is derived from an EMBL/GenBank/DDBJ whole genome shotgun (WGS) entry which is preliminary data.</text>
</comment>
<feature type="compositionally biased region" description="Low complexity" evidence="1">
    <location>
        <begin position="538"/>
        <end position="548"/>
    </location>
</feature>
<dbReference type="GO" id="GO:0031037">
    <property type="term" value="P:myosin II filament disassembly"/>
    <property type="evidence" value="ECO:0007669"/>
    <property type="project" value="TreeGrafter"/>
</dbReference>
<sequence length="619" mass="68230">MFYKGLAKEARAQTKRDISTPKVRRASSSRTPDPKPTPEKRFVKAGVSVYIDDVLQKKTGIIPKVLEVDTKKPNFYEDFRHHLWGLFSDEILLKTEITYPPDPEQYTCLGTHNSKIEDPNILLDLARSGKTIKSASVIHLIYQHPMDSFPETEIPTSSRTNSKRKYSGDQPRASKATTWALGGKFATKPARGATSLSSQVNTLSHPVGQSIVMKTDEWIPALRVHFYTIDEQPPSGASHESFIINDYIRAVTFPFEIKVDTGKVLGEGSSRRSFAAQVRSLEQGKEVVNKWVAKLRYSDPTPNVANHSSDAITYRGFALILAEFKEIISKELDGLLKVKGSQIEITQPTSTSLRVTLLEALDGRRVSVADTRYPLADTRQCQRIPANGCGFGCGWPLFRKKLAGIRVSQRIPAAGRGEAGWKETLPAGEVLVPHRPEGLPSSRRGTSTSSTGRTPFQSSRYKYLDGWKGLLPAGEVQVPRRLEGHPSGRRGTSTSPAGRKPFRSTRYKYLVDWKDTLPVDEVQVPRRLEGHPSGRRGTGTSSTGRTPFRSTRYKYLAGWKETLPAGPLEGGYPRIPARIPAAADGYPPAGADAQMAGKSSRISASARISGCQSTISIFP</sequence>
<evidence type="ECO:0000313" key="2">
    <source>
        <dbReference type="EMBL" id="KAA1095938.1"/>
    </source>
</evidence>
<dbReference type="PANTHER" id="PTHR45992">
    <property type="entry name" value="EUKARYOTIC ELONGATION FACTOR 2 KINASE-RELATED"/>
    <property type="match status" value="1"/>
</dbReference>
<dbReference type="GO" id="GO:1903013">
    <property type="term" value="P:response to differentiation-inducing factor 1"/>
    <property type="evidence" value="ECO:0007669"/>
    <property type="project" value="TreeGrafter"/>
</dbReference>
<proteinExistence type="predicted"/>
<gene>
    <name evidence="2" type="primary">EEF2K_32</name>
    <name evidence="2" type="ORF">PGTUg99_035812</name>
</gene>
<dbReference type="AlphaFoldDB" id="A0A5B0P6S1"/>
<reference evidence="2 3" key="1">
    <citation type="submission" date="2019-05" db="EMBL/GenBank/DDBJ databases">
        <title>Emergence of the Ug99 lineage of the wheat stem rust pathogen through somatic hybridization.</title>
        <authorList>
            <person name="Li F."/>
            <person name="Upadhyaya N.M."/>
            <person name="Sperschneider J."/>
            <person name="Matny O."/>
            <person name="Nguyen-Phuc H."/>
            <person name="Mago R."/>
            <person name="Raley C."/>
            <person name="Miller M.E."/>
            <person name="Silverstein K.A.T."/>
            <person name="Henningsen E."/>
            <person name="Hirsch C.D."/>
            <person name="Visser B."/>
            <person name="Pretorius Z.A."/>
            <person name="Steffenson B.J."/>
            <person name="Schwessinger B."/>
            <person name="Dodds P.N."/>
            <person name="Figueroa M."/>
        </authorList>
    </citation>
    <scope>NUCLEOTIDE SEQUENCE [LARGE SCALE GENOMIC DNA]</scope>
    <source>
        <strain evidence="2 3">Ug99</strain>
    </source>
</reference>
<feature type="region of interest" description="Disordered" evidence="1">
    <location>
        <begin position="479"/>
        <end position="501"/>
    </location>
</feature>
<feature type="region of interest" description="Disordered" evidence="1">
    <location>
        <begin position="1"/>
        <end position="39"/>
    </location>
</feature>
<accession>A0A5B0P6S1</accession>
<protein>
    <submittedName>
        <fullName evidence="2">Eukaryotic elongation factor-2 kinase</fullName>
    </submittedName>
</protein>
<dbReference type="EMBL" id="VDEP01000371">
    <property type="protein sequence ID" value="KAA1095938.1"/>
    <property type="molecule type" value="Genomic_DNA"/>
</dbReference>
<name>A0A5B0P6S1_PUCGR</name>
<feature type="region of interest" description="Disordered" evidence="1">
    <location>
        <begin position="527"/>
        <end position="548"/>
    </location>
</feature>
<feature type="compositionally biased region" description="Low complexity" evidence="1">
    <location>
        <begin position="441"/>
        <end position="454"/>
    </location>
</feature>
<dbReference type="InterPro" id="IPR051852">
    <property type="entry name" value="Alpha-type_PK"/>
</dbReference>
<organism evidence="2 3">
    <name type="scientific">Puccinia graminis f. sp. tritici</name>
    <dbReference type="NCBI Taxonomy" id="56615"/>
    <lineage>
        <taxon>Eukaryota</taxon>
        <taxon>Fungi</taxon>
        <taxon>Dikarya</taxon>
        <taxon>Basidiomycota</taxon>
        <taxon>Pucciniomycotina</taxon>
        <taxon>Pucciniomycetes</taxon>
        <taxon>Pucciniales</taxon>
        <taxon>Pucciniaceae</taxon>
        <taxon>Puccinia</taxon>
    </lineage>
</organism>
<dbReference type="GO" id="GO:0004674">
    <property type="term" value="F:protein serine/threonine kinase activity"/>
    <property type="evidence" value="ECO:0007669"/>
    <property type="project" value="TreeGrafter"/>
</dbReference>
<feature type="region of interest" description="Disordered" evidence="1">
    <location>
        <begin position="432"/>
        <end position="457"/>
    </location>
</feature>
<evidence type="ECO:0000256" key="1">
    <source>
        <dbReference type="SAM" id="MobiDB-lite"/>
    </source>
</evidence>
<feature type="compositionally biased region" description="Basic and acidic residues" evidence="1">
    <location>
        <begin position="1"/>
        <end position="19"/>
    </location>
</feature>
<dbReference type="Proteomes" id="UP000325313">
    <property type="component" value="Unassembled WGS sequence"/>
</dbReference>
<feature type="region of interest" description="Disordered" evidence="1">
    <location>
        <begin position="150"/>
        <end position="173"/>
    </location>
</feature>
<evidence type="ECO:0000313" key="3">
    <source>
        <dbReference type="Proteomes" id="UP000325313"/>
    </source>
</evidence>
<keyword evidence="2" id="KW-0251">Elongation factor</keyword>
<keyword evidence="2" id="KW-0808">Transferase</keyword>
<keyword evidence="2" id="KW-0648">Protein biosynthesis</keyword>
<dbReference type="GO" id="GO:0003746">
    <property type="term" value="F:translation elongation factor activity"/>
    <property type="evidence" value="ECO:0007669"/>
    <property type="project" value="UniProtKB-KW"/>
</dbReference>
<dbReference type="PANTHER" id="PTHR45992:SF2">
    <property type="entry name" value="EUKARYOTIC ELONGATION FACTOR 2 KINASE"/>
    <property type="match status" value="1"/>
</dbReference>